<dbReference type="PRINTS" id="PR00095">
    <property type="entry name" value="ANTSNTHASEI"/>
</dbReference>
<dbReference type="InterPro" id="IPR019999">
    <property type="entry name" value="Anth_synth_I-like"/>
</dbReference>
<evidence type="ECO:0000256" key="14">
    <source>
        <dbReference type="ARBA" id="ARBA00047683"/>
    </source>
</evidence>
<evidence type="ECO:0000256" key="13">
    <source>
        <dbReference type="ARBA" id="ARBA00025634"/>
    </source>
</evidence>
<feature type="domain" description="Anthranilate synthase component I N-terminal" evidence="17">
    <location>
        <begin position="34"/>
        <end position="178"/>
    </location>
</feature>
<evidence type="ECO:0000259" key="17">
    <source>
        <dbReference type="Pfam" id="PF04715"/>
    </source>
</evidence>
<evidence type="ECO:0000256" key="2">
    <source>
        <dbReference type="ARBA" id="ARBA00004873"/>
    </source>
</evidence>
<dbReference type="PANTHER" id="PTHR11236:SF48">
    <property type="entry name" value="ISOCHORISMATE SYNTHASE MENF"/>
    <property type="match status" value="1"/>
</dbReference>
<accession>A0A2L1GKA5</accession>
<keyword evidence="12 15" id="KW-0456">Lyase</keyword>
<evidence type="ECO:0000259" key="16">
    <source>
        <dbReference type="Pfam" id="PF00425"/>
    </source>
</evidence>
<proteinExistence type="inferred from homology"/>
<gene>
    <name evidence="15" type="primary">trpE</name>
    <name evidence="18" type="ORF">CAY53_00200</name>
</gene>
<dbReference type="Proteomes" id="UP000239867">
    <property type="component" value="Chromosome"/>
</dbReference>
<keyword evidence="7 15" id="KW-0028">Amino-acid biosynthesis</keyword>
<dbReference type="GO" id="GO:0004049">
    <property type="term" value="F:anthranilate synthase activity"/>
    <property type="evidence" value="ECO:0007669"/>
    <property type="project" value="UniProtKB-EC"/>
</dbReference>
<comment type="catalytic activity">
    <reaction evidence="14 15">
        <text>chorismate + L-glutamine = anthranilate + pyruvate + L-glutamate + H(+)</text>
        <dbReference type="Rhea" id="RHEA:21732"/>
        <dbReference type="ChEBI" id="CHEBI:15361"/>
        <dbReference type="ChEBI" id="CHEBI:15378"/>
        <dbReference type="ChEBI" id="CHEBI:16567"/>
        <dbReference type="ChEBI" id="CHEBI:29748"/>
        <dbReference type="ChEBI" id="CHEBI:29985"/>
        <dbReference type="ChEBI" id="CHEBI:58359"/>
        <dbReference type="EC" id="4.1.3.27"/>
    </reaction>
</comment>
<evidence type="ECO:0000256" key="7">
    <source>
        <dbReference type="ARBA" id="ARBA00022605"/>
    </source>
</evidence>
<comment type="cofactor">
    <cofactor evidence="1 15">
        <name>Mg(2+)</name>
        <dbReference type="ChEBI" id="CHEBI:18420"/>
    </cofactor>
</comment>
<dbReference type="InterPro" id="IPR005801">
    <property type="entry name" value="ADC_synthase"/>
</dbReference>
<dbReference type="NCBIfam" id="TIGR00564">
    <property type="entry name" value="trpE_most"/>
    <property type="match status" value="1"/>
</dbReference>
<dbReference type="InterPro" id="IPR006805">
    <property type="entry name" value="Anth_synth_I_N"/>
</dbReference>
<comment type="subunit">
    <text evidence="4 15">Heterotetramer consisting of two non-identical subunits: a beta subunit (TrpG) and a large alpha subunit (TrpE).</text>
</comment>
<dbReference type="UniPathway" id="UPA00035">
    <property type="reaction ID" value="UER00040"/>
</dbReference>
<protein>
    <recommendedName>
        <fullName evidence="6 15">Anthranilate synthase component 1</fullName>
        <ecNumber evidence="5 15">4.1.3.27</ecNumber>
    </recommendedName>
</protein>
<dbReference type="EMBL" id="CP021255">
    <property type="protein sequence ID" value="AVD70094.1"/>
    <property type="molecule type" value="Genomic_DNA"/>
</dbReference>
<dbReference type="RefSeq" id="WP_104935420.1">
    <property type="nucleotide sequence ID" value="NZ_CP021255.1"/>
</dbReference>
<dbReference type="GO" id="GO:0046872">
    <property type="term" value="F:metal ion binding"/>
    <property type="evidence" value="ECO:0007669"/>
    <property type="project" value="UniProtKB-KW"/>
</dbReference>
<dbReference type="PANTHER" id="PTHR11236">
    <property type="entry name" value="AMINOBENZOATE/ANTHRANILATE SYNTHASE"/>
    <property type="match status" value="1"/>
</dbReference>
<evidence type="ECO:0000256" key="1">
    <source>
        <dbReference type="ARBA" id="ARBA00001946"/>
    </source>
</evidence>
<dbReference type="GO" id="GO:0000162">
    <property type="term" value="P:L-tryptophan biosynthetic process"/>
    <property type="evidence" value="ECO:0007669"/>
    <property type="project" value="UniProtKB-UniPathway"/>
</dbReference>
<evidence type="ECO:0000313" key="18">
    <source>
        <dbReference type="EMBL" id="AVD70094.1"/>
    </source>
</evidence>
<dbReference type="OrthoDB" id="9803598at2"/>
<dbReference type="AlphaFoldDB" id="A0A2L1GKA5"/>
<keyword evidence="19" id="KW-1185">Reference proteome</keyword>
<evidence type="ECO:0000256" key="6">
    <source>
        <dbReference type="ARBA" id="ARBA00020653"/>
    </source>
</evidence>
<evidence type="ECO:0000313" key="19">
    <source>
        <dbReference type="Proteomes" id="UP000239867"/>
    </source>
</evidence>
<keyword evidence="11 15" id="KW-0057">Aromatic amino acid biosynthesis</keyword>
<dbReference type="InterPro" id="IPR005256">
    <property type="entry name" value="Anth_synth_I_PabB"/>
</dbReference>
<reference evidence="18 19" key="1">
    <citation type="journal article" date="2018" name="MBio">
        <title>Insights into the evolution of host association through the isolation and characterization of a novel human periodontal pathobiont, Desulfobulbus oralis.</title>
        <authorList>
            <person name="Cross K.L."/>
            <person name="Chirania P."/>
            <person name="Xiong W."/>
            <person name="Beall C.J."/>
            <person name="Elkins J.G."/>
            <person name="Giannone R.J."/>
            <person name="Griffen A.L."/>
            <person name="Guss A.M."/>
            <person name="Hettich R.L."/>
            <person name="Joshi S.S."/>
            <person name="Mokrzan E.M."/>
            <person name="Martin R.K."/>
            <person name="Zhulin I.B."/>
            <person name="Leys E.J."/>
            <person name="Podar M."/>
        </authorList>
    </citation>
    <scope>NUCLEOTIDE SEQUENCE [LARGE SCALE GENOMIC DNA]</scope>
    <source>
        <strain evidence="18 19">ORNL</strain>
    </source>
</reference>
<dbReference type="EC" id="4.1.3.27" evidence="5 15"/>
<dbReference type="InterPro" id="IPR015890">
    <property type="entry name" value="Chorismate_C"/>
</dbReference>
<evidence type="ECO:0000256" key="3">
    <source>
        <dbReference type="ARBA" id="ARBA00009562"/>
    </source>
</evidence>
<evidence type="ECO:0000256" key="15">
    <source>
        <dbReference type="RuleBase" id="RU364045"/>
    </source>
</evidence>
<dbReference type="Gene3D" id="3.60.120.10">
    <property type="entry name" value="Anthranilate synthase"/>
    <property type="match status" value="1"/>
</dbReference>
<keyword evidence="10 15" id="KW-0460">Magnesium</keyword>
<dbReference type="KEGG" id="deo:CAY53_00200"/>
<evidence type="ECO:0000256" key="5">
    <source>
        <dbReference type="ARBA" id="ARBA00012266"/>
    </source>
</evidence>
<keyword evidence="9 15" id="KW-0822">Tryptophan biosynthesis</keyword>
<evidence type="ECO:0000256" key="11">
    <source>
        <dbReference type="ARBA" id="ARBA00023141"/>
    </source>
</evidence>
<name>A0A2L1GKA5_9BACT</name>
<evidence type="ECO:0000256" key="10">
    <source>
        <dbReference type="ARBA" id="ARBA00022842"/>
    </source>
</evidence>
<dbReference type="SUPFAM" id="SSF56322">
    <property type="entry name" value="ADC synthase"/>
    <property type="match status" value="1"/>
</dbReference>
<keyword evidence="8 15" id="KW-0479">Metal-binding</keyword>
<dbReference type="Pfam" id="PF00425">
    <property type="entry name" value="Chorismate_bind"/>
    <property type="match status" value="1"/>
</dbReference>
<evidence type="ECO:0000256" key="8">
    <source>
        <dbReference type="ARBA" id="ARBA00022723"/>
    </source>
</evidence>
<evidence type="ECO:0000256" key="12">
    <source>
        <dbReference type="ARBA" id="ARBA00023239"/>
    </source>
</evidence>
<sequence>MSSSFSAILPDTAAFAAALQNHNLVPVHRTMLGDLDTPLSLFAKIAENSEQVFLFESMEGGEKWGRYSFIGFDPLITFTSQGPHYRIAYPGLAGMTPVERDGNPFQALRELMRSFRVAKPDDTAMLPRFYGGLVGYLGYDMVRFVEKLPDRHPMQDMPDSALFIPRILLIHDHLKQLLRVVCTVWLPETSGLDATALHAQACSRIDAVCAQLRGPVPAGLCRHEPAAKHVFHSSAGPDGYRKMVERAREYVLAGDVIQVVPSQRFEAEAHVTPFAVYRALRHVNPSPYLFFLRQSGITLIGSLPEILVRLEEERITVRPIAGTRKRGRTAEEDQELERELRADEKERAEHLMLVDLGRNDVGRVATPGTVQVQELLVVERYSHVMHLVSGVQGRLAPGKDQFDVFAASFPAGTVSGAPKIRAMEIIDELECCRRGPYAGAVGYFGFSGNMDFCIALRTCVHTGKTLWVQAGAGIVADSDPEREYEETVNKSMAIRKAVELAEQEL</sequence>
<comment type="pathway">
    <text evidence="2 15">Amino-acid biosynthesis; L-tryptophan biosynthesis; L-tryptophan from chorismate: step 1/5.</text>
</comment>
<evidence type="ECO:0000256" key="9">
    <source>
        <dbReference type="ARBA" id="ARBA00022822"/>
    </source>
</evidence>
<feature type="domain" description="Chorismate-utilising enzyme C-terminal" evidence="16">
    <location>
        <begin position="238"/>
        <end position="490"/>
    </location>
</feature>
<evidence type="ECO:0000256" key="4">
    <source>
        <dbReference type="ARBA" id="ARBA00011575"/>
    </source>
</evidence>
<dbReference type="Pfam" id="PF04715">
    <property type="entry name" value="Anth_synt_I_N"/>
    <property type="match status" value="1"/>
</dbReference>
<comment type="similarity">
    <text evidence="3 15">Belongs to the anthranilate synthase component I family.</text>
</comment>
<comment type="function">
    <text evidence="13 15">Part of a heterotetrameric complex that catalyzes the two-step biosynthesis of anthranilate, an intermediate in the biosynthesis of L-tryptophan. In the first step, the glutamine-binding beta subunit (TrpG) of anthranilate synthase (AS) provides the glutamine amidotransferase activity which generates ammonia as a substrate that, along with chorismate, is used in the second step, catalyzed by the large alpha subunit of AS (TrpE) to produce anthranilate. In the absence of TrpG, TrpE can synthesize anthranilate directly from chorismate and high concentrations of ammonia.</text>
</comment>
<organism evidence="18 19">
    <name type="scientific">Desulfobulbus oralis</name>
    <dbReference type="NCBI Taxonomy" id="1986146"/>
    <lineage>
        <taxon>Bacteria</taxon>
        <taxon>Pseudomonadati</taxon>
        <taxon>Thermodesulfobacteriota</taxon>
        <taxon>Desulfobulbia</taxon>
        <taxon>Desulfobulbales</taxon>
        <taxon>Desulfobulbaceae</taxon>
        <taxon>Desulfobulbus</taxon>
    </lineage>
</organism>